<name>A0A699Q9W2_TANCI</name>
<dbReference type="EMBL" id="BKCJ010996773">
    <property type="protein sequence ID" value="GFC63162.1"/>
    <property type="molecule type" value="Genomic_DNA"/>
</dbReference>
<protein>
    <recommendedName>
        <fullName evidence="3">Zinc finger, CCHC-type</fullName>
    </recommendedName>
</protein>
<proteinExistence type="predicted"/>
<organism evidence="2">
    <name type="scientific">Tanacetum cinerariifolium</name>
    <name type="common">Dalmatian daisy</name>
    <name type="synonym">Chrysanthemum cinerariifolium</name>
    <dbReference type="NCBI Taxonomy" id="118510"/>
    <lineage>
        <taxon>Eukaryota</taxon>
        <taxon>Viridiplantae</taxon>
        <taxon>Streptophyta</taxon>
        <taxon>Embryophyta</taxon>
        <taxon>Tracheophyta</taxon>
        <taxon>Spermatophyta</taxon>
        <taxon>Magnoliopsida</taxon>
        <taxon>eudicotyledons</taxon>
        <taxon>Gunneridae</taxon>
        <taxon>Pentapetalae</taxon>
        <taxon>asterids</taxon>
        <taxon>campanulids</taxon>
        <taxon>Asterales</taxon>
        <taxon>Asteraceae</taxon>
        <taxon>Asteroideae</taxon>
        <taxon>Anthemideae</taxon>
        <taxon>Anthemidinae</taxon>
        <taxon>Tanacetum</taxon>
    </lineage>
</organism>
<feature type="non-terminal residue" evidence="2">
    <location>
        <position position="1"/>
    </location>
</feature>
<feature type="region of interest" description="Disordered" evidence="1">
    <location>
        <begin position="1"/>
        <end position="25"/>
    </location>
</feature>
<reference evidence="2" key="1">
    <citation type="journal article" date="2019" name="Sci. Rep.">
        <title>Draft genome of Tanacetum cinerariifolium, the natural source of mosquito coil.</title>
        <authorList>
            <person name="Yamashiro T."/>
            <person name="Shiraishi A."/>
            <person name="Satake H."/>
            <person name="Nakayama K."/>
        </authorList>
    </citation>
    <scope>NUCLEOTIDE SEQUENCE</scope>
</reference>
<evidence type="ECO:0000256" key="1">
    <source>
        <dbReference type="SAM" id="MobiDB-lite"/>
    </source>
</evidence>
<evidence type="ECO:0000313" key="2">
    <source>
        <dbReference type="EMBL" id="GFC63162.1"/>
    </source>
</evidence>
<dbReference type="AlphaFoldDB" id="A0A699Q9W2"/>
<accession>A0A699Q9W2</accession>
<sequence>EGKNKLAYAPKLKISPPPKRNNPAKDSVYHHRKEVGHWRRNCPSYQVELKKRKNASTGLKRSKKLKHGALSLYMGNGMRASVKAIRSFDLILPSGLIIILDNCYFAPIVTRGVVSISRLAENGYSHMLAMKSQTRMSLV</sequence>
<evidence type="ECO:0008006" key="3">
    <source>
        <dbReference type="Google" id="ProtNLM"/>
    </source>
</evidence>
<comment type="caution">
    <text evidence="2">The sequence shown here is derived from an EMBL/GenBank/DDBJ whole genome shotgun (WGS) entry which is preliminary data.</text>
</comment>
<gene>
    <name evidence="2" type="ORF">Tci_835132</name>
</gene>